<reference evidence="3 4" key="1">
    <citation type="journal article" date="2019" name="Int. J. Syst. Evol. Microbiol.">
        <title>The Global Catalogue of Microorganisms (GCM) 10K type strain sequencing project: providing services to taxonomists for standard genome sequencing and annotation.</title>
        <authorList>
            <consortium name="The Broad Institute Genomics Platform"/>
            <consortium name="The Broad Institute Genome Sequencing Center for Infectious Disease"/>
            <person name="Wu L."/>
            <person name="Ma J."/>
        </authorList>
    </citation>
    <scope>NUCLEOTIDE SEQUENCE [LARGE SCALE GENOMIC DNA]</scope>
    <source>
        <strain evidence="3 4">JCM 15313</strain>
    </source>
</reference>
<proteinExistence type="predicted"/>
<dbReference type="Proteomes" id="UP001501585">
    <property type="component" value="Unassembled WGS sequence"/>
</dbReference>
<dbReference type="SUPFAM" id="SSF53474">
    <property type="entry name" value="alpha/beta-Hydrolases"/>
    <property type="match status" value="1"/>
</dbReference>
<name>A0ABN2SPA3_9ACTN</name>
<comment type="caution">
    <text evidence="3">The sequence shown here is derived from an EMBL/GenBank/DDBJ whole genome shotgun (WGS) entry which is preliminary data.</text>
</comment>
<evidence type="ECO:0000256" key="1">
    <source>
        <dbReference type="ARBA" id="ARBA00022801"/>
    </source>
</evidence>
<dbReference type="PANTHER" id="PTHR48081:SF33">
    <property type="entry name" value="KYNURENINE FORMAMIDASE"/>
    <property type="match status" value="1"/>
</dbReference>
<dbReference type="RefSeq" id="WP_344161077.1">
    <property type="nucleotide sequence ID" value="NZ_BAAAPC010000005.1"/>
</dbReference>
<organism evidence="3 4">
    <name type="scientific">Nocardiopsis rhodophaea</name>
    <dbReference type="NCBI Taxonomy" id="280238"/>
    <lineage>
        <taxon>Bacteria</taxon>
        <taxon>Bacillati</taxon>
        <taxon>Actinomycetota</taxon>
        <taxon>Actinomycetes</taxon>
        <taxon>Streptosporangiales</taxon>
        <taxon>Nocardiopsidaceae</taxon>
        <taxon>Nocardiopsis</taxon>
    </lineage>
</organism>
<dbReference type="Gene3D" id="3.40.50.1820">
    <property type="entry name" value="alpha/beta hydrolase"/>
    <property type="match status" value="1"/>
</dbReference>
<keyword evidence="4" id="KW-1185">Reference proteome</keyword>
<evidence type="ECO:0000313" key="3">
    <source>
        <dbReference type="EMBL" id="GAA1989998.1"/>
    </source>
</evidence>
<evidence type="ECO:0000259" key="2">
    <source>
        <dbReference type="Pfam" id="PF20434"/>
    </source>
</evidence>
<dbReference type="Pfam" id="PF20434">
    <property type="entry name" value="BD-FAE"/>
    <property type="match status" value="1"/>
</dbReference>
<dbReference type="InterPro" id="IPR029058">
    <property type="entry name" value="AB_hydrolase_fold"/>
</dbReference>
<keyword evidence="1 3" id="KW-0378">Hydrolase</keyword>
<protein>
    <submittedName>
        <fullName evidence="3">Alpha/beta hydrolase</fullName>
    </submittedName>
</protein>
<gene>
    <name evidence="3" type="ORF">GCM10009799_14820</name>
</gene>
<feature type="domain" description="BD-FAE-like" evidence="2">
    <location>
        <begin position="25"/>
        <end position="203"/>
    </location>
</feature>
<dbReference type="InterPro" id="IPR049492">
    <property type="entry name" value="BD-FAE-like_dom"/>
</dbReference>
<evidence type="ECO:0000313" key="4">
    <source>
        <dbReference type="Proteomes" id="UP001501585"/>
    </source>
</evidence>
<dbReference type="EMBL" id="BAAAPC010000005">
    <property type="protein sequence ID" value="GAA1989998.1"/>
    <property type="molecule type" value="Genomic_DNA"/>
</dbReference>
<dbReference type="PANTHER" id="PTHR48081">
    <property type="entry name" value="AB HYDROLASE SUPERFAMILY PROTEIN C4A8.06C"/>
    <property type="match status" value="1"/>
</dbReference>
<sequence length="245" mass="26430">MTVTDTLCYGKHPSQVIYVRQPDADADAPFPVAVLLHGGWWRDRFDARLMEPIAADLADAGWLVWNIEYRRTGGDDDGGWPQTLDDVRAALDLLKVRLTEGAEPGDPARVVAIGHSAGGHLGLMAAPNSPLTAIVGLAPVTDLRASREAGLGEGAVTAFLGPDPGESLVEGSSPRYRVPIGLPQIIVHGKRDDRVPVEQSRAYVEAARAAGDRVDYVELPHADHFDVIDPAHEAWWATRERLDAG</sequence>
<dbReference type="InterPro" id="IPR050300">
    <property type="entry name" value="GDXG_lipolytic_enzyme"/>
</dbReference>
<dbReference type="GO" id="GO:0016787">
    <property type="term" value="F:hydrolase activity"/>
    <property type="evidence" value="ECO:0007669"/>
    <property type="project" value="UniProtKB-KW"/>
</dbReference>
<accession>A0ABN2SPA3</accession>